<sequence length="866" mass="97234">MTAKEKIYQNIVARYAHHHAGFTAQDCAQFLVVNRSVISHYLNRLCEDGKLCKHPGRPVRFYIAAADGCAVTAMPPRRQDVFSKLIGDEGSLREQVALCRSAVDYPSGGLPLLLVGESGVGKSFVAGIIHRYAQERGVIKPDKALIELNCADYANNPELLSAMLFGYIKGAFTGADREKNGLLDEAHDGFLFLDEVHRLSAENQEKLFLFMDKGYFHRLGDNRVKHPAHIRFIFATTENTDHVLLNTFRRRIPIKVELPNFASRPLTERVALVEDFFLREAQCLEQNITLSTALLNQLVTSPIRGNIGELKNQIKVLCATAWSESAPGQTLIVNSASPCEPLSRDDTTTFHWQTEGRTGLTVSALLPKAMTDDVIFQEFCHSGNVLLLIRKLEHRLSAISGILPHPQWYAGYLWQKVTYAVDELEELSGQEIGQDGRKAIYLCLNYALHQQSDAATLEQLNDITDYVAQKARMLAQETIRLLHQHVTEQPLPLLMPLLGTVFTRQVGDDDVIQGIIVAHGRATATSIAGIANKLSGGFYLKAFDMPYSVSTRAIIDRLIDHLNNFTTRGGLIILVDMGSLKEIYQEIKLHLHCELLVVNNVSTAMALDIAGKIQHRVPMKAIIEGLQGAYEIEARYYQGLLPGNKIIISCISGEGIAKKLKDIVQRYLAGENIEIITLEYDDLKWKIAHDAQALNGTRLIITTTDLEAGYLPSLSVHQLVKEKASVLRQKYFTDLVSPTALEPMIDEVVKLFTVEGVAGRLNFLNPSVVIDEVEAVIKQYESFYKRHFESYLRMNLFMHIALMIERLMVNAGMDNRDQATLTEPQHQFVALQPTFYQALVRKYHIALPLTEMLMVYEIMEPWIDPD</sequence>
<evidence type="ECO:0000259" key="5">
    <source>
        <dbReference type="PROSITE" id="PS50045"/>
    </source>
</evidence>
<dbReference type="InterPro" id="IPR004701">
    <property type="entry name" value="PTS_EIIA_man-typ"/>
</dbReference>
<dbReference type="InterPro" id="IPR002078">
    <property type="entry name" value="Sigma_54_int"/>
</dbReference>
<dbReference type="InterPro" id="IPR036634">
    <property type="entry name" value="PRD_sf"/>
</dbReference>
<dbReference type="Gene3D" id="3.40.50.510">
    <property type="entry name" value="Phosphotransferase system, mannose-type IIA component"/>
    <property type="match status" value="1"/>
</dbReference>
<dbReference type="GO" id="GO:0006355">
    <property type="term" value="P:regulation of DNA-templated transcription"/>
    <property type="evidence" value="ECO:0007669"/>
    <property type="project" value="InterPro"/>
</dbReference>
<dbReference type="PANTHER" id="PTHR32071:SF38">
    <property type="entry name" value="PSP OPERON TRANSCRIPTIONAL ACTIVATOR"/>
    <property type="match status" value="1"/>
</dbReference>
<accession>W0I062</accession>
<dbReference type="InterPro" id="IPR003593">
    <property type="entry name" value="AAA+_ATPase"/>
</dbReference>
<dbReference type="Gene3D" id="3.40.50.300">
    <property type="entry name" value="P-loop containing nucleotide triphosphate hydrolases"/>
    <property type="match status" value="1"/>
</dbReference>
<keyword evidence="3" id="KW-0067">ATP-binding</keyword>
<dbReference type="InterPro" id="IPR036662">
    <property type="entry name" value="PTS_EIIA_man-typ_sf"/>
</dbReference>
<dbReference type="CDD" id="cd00009">
    <property type="entry name" value="AAA"/>
    <property type="match status" value="1"/>
</dbReference>
<keyword evidence="4" id="KW-0238">DNA-binding</keyword>
<dbReference type="InterPro" id="IPR027417">
    <property type="entry name" value="P-loop_NTPase"/>
</dbReference>
<dbReference type="Proteomes" id="UP000019028">
    <property type="component" value="Chromosome"/>
</dbReference>
<feature type="domain" description="PRD" evidence="7">
    <location>
        <begin position="764"/>
        <end position="866"/>
    </location>
</feature>
<evidence type="ECO:0000313" key="9">
    <source>
        <dbReference type="Proteomes" id="UP000019028"/>
    </source>
</evidence>
<evidence type="ECO:0000256" key="4">
    <source>
        <dbReference type="ARBA" id="ARBA00023125"/>
    </source>
</evidence>
<dbReference type="EMBL" id="CP006569">
    <property type="protein sequence ID" value="AHF77865.1"/>
    <property type="molecule type" value="Genomic_DNA"/>
</dbReference>
<keyword evidence="1" id="KW-0808">Transferase</keyword>
<dbReference type="PANTHER" id="PTHR32071">
    <property type="entry name" value="TRANSCRIPTIONAL REGULATORY PROTEIN"/>
    <property type="match status" value="1"/>
</dbReference>
<dbReference type="SMART" id="SM00382">
    <property type="entry name" value="AAA"/>
    <property type="match status" value="1"/>
</dbReference>
<dbReference type="InterPro" id="IPR011608">
    <property type="entry name" value="PRD"/>
</dbReference>
<dbReference type="InterPro" id="IPR025662">
    <property type="entry name" value="Sigma_54_int_dom_ATP-bd_1"/>
</dbReference>
<evidence type="ECO:0000313" key="8">
    <source>
        <dbReference type="EMBL" id="AHF77865.1"/>
    </source>
</evidence>
<evidence type="ECO:0000256" key="2">
    <source>
        <dbReference type="ARBA" id="ARBA00022741"/>
    </source>
</evidence>
<dbReference type="PROSITE" id="PS50045">
    <property type="entry name" value="SIGMA54_INTERACT_4"/>
    <property type="match status" value="1"/>
</dbReference>
<dbReference type="HOGENOM" id="CLU_014204_1_0_6"/>
<keyword evidence="8" id="KW-0762">Sugar transport</keyword>
<dbReference type="SUPFAM" id="SSF52540">
    <property type="entry name" value="P-loop containing nucleoside triphosphate hydrolases"/>
    <property type="match status" value="1"/>
</dbReference>
<dbReference type="SUPFAM" id="SSF63520">
    <property type="entry name" value="PTS-regulatory domain, PRD"/>
    <property type="match status" value="1"/>
</dbReference>
<dbReference type="PROSITE" id="PS51096">
    <property type="entry name" value="PTS_EIIA_TYPE_4"/>
    <property type="match status" value="1"/>
</dbReference>
<organism evidence="8 9">
    <name type="scientific">Sodalis praecaptivus</name>
    <dbReference type="NCBI Taxonomy" id="1239307"/>
    <lineage>
        <taxon>Bacteria</taxon>
        <taxon>Pseudomonadati</taxon>
        <taxon>Pseudomonadota</taxon>
        <taxon>Gammaproteobacteria</taxon>
        <taxon>Enterobacterales</taxon>
        <taxon>Bruguierivoracaceae</taxon>
        <taxon>Sodalis</taxon>
    </lineage>
</organism>
<keyword evidence="9" id="KW-1185">Reference proteome</keyword>
<gene>
    <name evidence="8" type="ORF">Sant_2850</name>
</gene>
<dbReference type="GO" id="GO:0003677">
    <property type="term" value="F:DNA binding"/>
    <property type="evidence" value="ECO:0007669"/>
    <property type="project" value="UniProtKB-KW"/>
</dbReference>
<keyword evidence="2" id="KW-0547">Nucleotide-binding</keyword>
<feature type="domain" description="Sigma-54 factor interaction" evidence="5">
    <location>
        <begin position="85"/>
        <end position="319"/>
    </location>
</feature>
<dbReference type="PATRIC" id="fig|1239307.3.peg.3170"/>
<keyword evidence="8" id="KW-0813">Transport</keyword>
<dbReference type="GO" id="GO:0016740">
    <property type="term" value="F:transferase activity"/>
    <property type="evidence" value="ECO:0007669"/>
    <property type="project" value="UniProtKB-KW"/>
</dbReference>
<evidence type="ECO:0000259" key="6">
    <source>
        <dbReference type="PROSITE" id="PS51096"/>
    </source>
</evidence>
<dbReference type="GO" id="GO:0016020">
    <property type="term" value="C:membrane"/>
    <property type="evidence" value="ECO:0007669"/>
    <property type="project" value="InterPro"/>
</dbReference>
<dbReference type="GO" id="GO:0005524">
    <property type="term" value="F:ATP binding"/>
    <property type="evidence" value="ECO:0007669"/>
    <property type="project" value="UniProtKB-KW"/>
</dbReference>
<dbReference type="AlphaFoldDB" id="W0I062"/>
<proteinExistence type="predicted"/>
<dbReference type="Pfam" id="PF00158">
    <property type="entry name" value="Sigma54_activat"/>
    <property type="match status" value="1"/>
</dbReference>
<evidence type="ECO:0000256" key="3">
    <source>
        <dbReference type="ARBA" id="ARBA00022840"/>
    </source>
</evidence>
<dbReference type="GO" id="GO:0009401">
    <property type="term" value="P:phosphoenolpyruvate-dependent sugar phosphotransferase system"/>
    <property type="evidence" value="ECO:0007669"/>
    <property type="project" value="InterPro"/>
</dbReference>
<evidence type="ECO:0000259" key="7">
    <source>
        <dbReference type="PROSITE" id="PS51372"/>
    </source>
</evidence>
<dbReference type="KEGG" id="sod:Sant_2850"/>
<dbReference type="SUPFAM" id="SSF53062">
    <property type="entry name" value="PTS system fructose IIA component-like"/>
    <property type="match status" value="1"/>
</dbReference>
<name>W0I062_9GAMM</name>
<dbReference type="Pfam" id="PF03610">
    <property type="entry name" value="EIIA-man"/>
    <property type="match status" value="1"/>
</dbReference>
<reference evidence="8 9" key="1">
    <citation type="journal article" date="2014" name="Genome Biol. Evol.">
        <title>Genome degeneration and adaptation in a nascent stage of symbiosis.</title>
        <authorList>
            <person name="Oakeson K.F."/>
            <person name="Gil R."/>
            <person name="Clayton A.L."/>
            <person name="Dunn D.M."/>
            <person name="von Niederhausern A.C."/>
            <person name="Hamil C."/>
            <person name="Aoyagi A."/>
            <person name="Duval B."/>
            <person name="Baca A."/>
            <person name="Silva F.J."/>
            <person name="Vallier A."/>
            <person name="Jackson D.G."/>
            <person name="Latorre A."/>
            <person name="Weiss R.B."/>
            <person name="Heddi A."/>
            <person name="Moya A."/>
            <person name="Dale C."/>
        </authorList>
    </citation>
    <scope>NUCLEOTIDE SEQUENCE [LARGE SCALE GENOMIC DNA]</scope>
    <source>
        <strain evidence="8 9">HS1</strain>
    </source>
</reference>
<dbReference type="PROSITE" id="PS51372">
    <property type="entry name" value="PRD_2"/>
    <property type="match status" value="1"/>
</dbReference>
<dbReference type="InterPro" id="IPR036390">
    <property type="entry name" value="WH_DNA-bd_sf"/>
</dbReference>
<dbReference type="PROSITE" id="PS00675">
    <property type="entry name" value="SIGMA54_INTERACT_1"/>
    <property type="match status" value="1"/>
</dbReference>
<feature type="domain" description="PTS EIIA type-4" evidence="6">
    <location>
        <begin position="511"/>
        <end position="640"/>
    </location>
</feature>
<dbReference type="SUPFAM" id="SSF46785">
    <property type="entry name" value="Winged helix' DNA-binding domain"/>
    <property type="match status" value="1"/>
</dbReference>
<evidence type="ECO:0000256" key="1">
    <source>
        <dbReference type="ARBA" id="ARBA00022679"/>
    </source>
</evidence>
<protein>
    <submittedName>
        <fullName evidence="8">PTS sugar transporter subunit IIA</fullName>
    </submittedName>
</protein>